<dbReference type="SUPFAM" id="SSF54001">
    <property type="entry name" value="Cysteine proteinases"/>
    <property type="match status" value="1"/>
</dbReference>
<keyword evidence="2" id="KW-0378">Hydrolase</keyword>
<dbReference type="GO" id="GO:0016787">
    <property type="term" value="F:hydrolase activity"/>
    <property type="evidence" value="ECO:0007669"/>
    <property type="project" value="UniProtKB-KW"/>
</dbReference>
<name>A0A376C1L0_9FLAO</name>
<dbReference type="Proteomes" id="UP000255515">
    <property type="component" value="Unassembled WGS sequence"/>
</dbReference>
<keyword evidence="1" id="KW-0472">Membrane</keyword>
<proteinExistence type="predicted"/>
<reference evidence="2 3" key="1">
    <citation type="submission" date="2018-06" db="EMBL/GenBank/DDBJ databases">
        <authorList>
            <consortium name="Pathogen Informatics"/>
            <person name="Doyle S."/>
        </authorList>
    </citation>
    <scope>NUCLEOTIDE SEQUENCE [LARGE SCALE GENOMIC DNA]</scope>
    <source>
        <strain evidence="2 3">NCTC11661</strain>
    </source>
</reference>
<keyword evidence="1" id="KW-1133">Transmembrane helix</keyword>
<dbReference type="EMBL" id="UFTJ01000002">
    <property type="protein sequence ID" value="SSZ55962.1"/>
    <property type="molecule type" value="Genomic_DNA"/>
</dbReference>
<evidence type="ECO:0000313" key="2">
    <source>
        <dbReference type="EMBL" id="SSZ55962.1"/>
    </source>
</evidence>
<feature type="transmembrane region" description="Helical" evidence="1">
    <location>
        <begin position="16"/>
        <end position="39"/>
    </location>
</feature>
<dbReference type="Pfam" id="PF05708">
    <property type="entry name" value="Peptidase_C92"/>
    <property type="match status" value="1"/>
</dbReference>
<gene>
    <name evidence="2" type="ORF">NCTC11661_01361</name>
</gene>
<evidence type="ECO:0000313" key="3">
    <source>
        <dbReference type="Proteomes" id="UP000255515"/>
    </source>
</evidence>
<dbReference type="InterPro" id="IPR024453">
    <property type="entry name" value="Peptidase_C92"/>
</dbReference>
<accession>A0A376C1L0</accession>
<protein>
    <submittedName>
        <fullName evidence="2">Uncharacterized distant relative of cell wall-associated hydrolases</fullName>
    </submittedName>
</protein>
<organism evidence="2 3">
    <name type="scientific">Bergeyella zoohelcum</name>
    <dbReference type="NCBI Taxonomy" id="1015"/>
    <lineage>
        <taxon>Bacteria</taxon>
        <taxon>Pseudomonadati</taxon>
        <taxon>Bacteroidota</taxon>
        <taxon>Flavobacteriia</taxon>
        <taxon>Flavobacteriales</taxon>
        <taxon>Weeksellaceae</taxon>
        <taxon>Bergeyella</taxon>
    </lineage>
</organism>
<evidence type="ECO:0000256" key="1">
    <source>
        <dbReference type="SAM" id="Phobius"/>
    </source>
</evidence>
<dbReference type="Gene3D" id="3.90.1720.10">
    <property type="entry name" value="endopeptidase domain like (from Nostoc punctiforme)"/>
    <property type="match status" value="1"/>
</dbReference>
<sequence length="241" mass="28480">MLRRLIGTLKALPKPILWIMVFGGVFLFLFLSIEFFFYTDKKVENHKVREDKSLARLSTEEMGRLQEGDIILRRGYGFFSDMIATHFNDSHYDVTHAGILYQKENQWWVIHSLSSKVSEIEGVQEQSLEDFLYYSVPNKIMVVRLKGIQKTEQEQLVCFAQEYVARKTPFDTKGIIHDDKSLYCTELIWHILIHKMKKVPLPKDMEMRKELFYSMKGMYHPQYFDMIINTYAQTPSAKIEN</sequence>
<dbReference type="AlphaFoldDB" id="A0A376C1L0"/>
<dbReference type="InterPro" id="IPR038765">
    <property type="entry name" value="Papain-like_cys_pep_sf"/>
</dbReference>
<keyword evidence="1" id="KW-0812">Transmembrane</keyword>
<dbReference type="RefSeq" id="WP_002688630.1">
    <property type="nucleotide sequence ID" value="NZ_UFTJ01000002.1"/>
</dbReference>